<protein>
    <submittedName>
        <fullName evidence="6">Putative TetR family transcriptional regulator</fullName>
    </submittedName>
</protein>
<dbReference type="SUPFAM" id="SSF48498">
    <property type="entry name" value="Tetracyclin repressor-like, C-terminal domain"/>
    <property type="match status" value="1"/>
</dbReference>
<dbReference type="AlphaFoldDB" id="H5TVP8"/>
<dbReference type="SUPFAM" id="SSF46689">
    <property type="entry name" value="Homeodomain-like"/>
    <property type="match status" value="1"/>
</dbReference>
<evidence type="ECO:0000313" key="7">
    <source>
        <dbReference type="Proteomes" id="UP000005845"/>
    </source>
</evidence>
<gene>
    <name evidence="6" type="ORF">GOSPT_015_00090</name>
</gene>
<evidence type="ECO:0000313" key="6">
    <source>
        <dbReference type="EMBL" id="GAB37556.1"/>
    </source>
</evidence>
<name>H5TVP8_9ACTN</name>
<comment type="caution">
    <text evidence="6">The sequence shown here is derived from an EMBL/GenBank/DDBJ whole genome shotgun (WGS) entry which is preliminary data.</text>
</comment>
<dbReference type="InterPro" id="IPR001647">
    <property type="entry name" value="HTH_TetR"/>
</dbReference>
<feature type="domain" description="HTH tetR-type" evidence="5">
    <location>
        <begin position="6"/>
        <end position="65"/>
    </location>
</feature>
<dbReference type="InterPro" id="IPR009057">
    <property type="entry name" value="Homeodomain-like_sf"/>
</dbReference>
<dbReference type="GO" id="GO:0003700">
    <property type="term" value="F:DNA-binding transcription factor activity"/>
    <property type="evidence" value="ECO:0007669"/>
    <property type="project" value="TreeGrafter"/>
</dbReference>
<dbReference type="PROSITE" id="PS50977">
    <property type="entry name" value="HTH_TETR_2"/>
    <property type="match status" value="1"/>
</dbReference>
<evidence type="ECO:0000259" key="5">
    <source>
        <dbReference type="PROSITE" id="PS50977"/>
    </source>
</evidence>
<evidence type="ECO:0000256" key="3">
    <source>
        <dbReference type="ARBA" id="ARBA00023163"/>
    </source>
</evidence>
<keyword evidence="3" id="KW-0804">Transcription</keyword>
<evidence type="ECO:0000256" key="2">
    <source>
        <dbReference type="ARBA" id="ARBA00023125"/>
    </source>
</evidence>
<sequence>MRADARKNYDLVLDAAAVVFAEEGAEASLRTIARRADVGLATLLRHFPTRDALLEALLRTGFAELAARGDALQAADDPRDALLTWLTEFVRCADSYQGVVSAMAAAIESPESALHAACVEMRAAGGCLLDRAQKAGVARSDLDGEELFVLAGGMAWTCGQVSSPAQRQHVLDVQLGAILL</sequence>
<reference evidence="6 7" key="1">
    <citation type="submission" date="2012-02" db="EMBL/GenBank/DDBJ databases">
        <title>Whole genome shotgun sequence of Gordonia sputi NBRC 100414.</title>
        <authorList>
            <person name="Yoshida I."/>
            <person name="Hosoyama A."/>
            <person name="Tsuchikane K."/>
            <person name="Katsumata H."/>
            <person name="Yamazaki S."/>
            <person name="Fujita N."/>
        </authorList>
    </citation>
    <scope>NUCLEOTIDE SEQUENCE [LARGE SCALE GENOMIC DNA]</scope>
    <source>
        <strain evidence="6 7">NBRC 100414</strain>
    </source>
</reference>
<organism evidence="6 7">
    <name type="scientific">Gordonia sputi NBRC 100414</name>
    <dbReference type="NCBI Taxonomy" id="1089453"/>
    <lineage>
        <taxon>Bacteria</taxon>
        <taxon>Bacillati</taxon>
        <taxon>Actinomycetota</taxon>
        <taxon>Actinomycetes</taxon>
        <taxon>Mycobacteriales</taxon>
        <taxon>Gordoniaceae</taxon>
        <taxon>Gordonia</taxon>
    </lineage>
</organism>
<keyword evidence="7" id="KW-1185">Reference proteome</keyword>
<dbReference type="PRINTS" id="PR00455">
    <property type="entry name" value="HTHTETR"/>
</dbReference>
<dbReference type="InterPro" id="IPR049445">
    <property type="entry name" value="TetR_SbtR-like_C"/>
</dbReference>
<dbReference type="Proteomes" id="UP000005845">
    <property type="component" value="Unassembled WGS sequence"/>
</dbReference>
<dbReference type="Pfam" id="PF00440">
    <property type="entry name" value="TetR_N"/>
    <property type="match status" value="1"/>
</dbReference>
<dbReference type="InterPro" id="IPR050109">
    <property type="entry name" value="HTH-type_TetR-like_transc_reg"/>
</dbReference>
<feature type="DNA-binding region" description="H-T-H motif" evidence="4">
    <location>
        <begin position="28"/>
        <end position="47"/>
    </location>
</feature>
<dbReference type="Gene3D" id="1.10.357.10">
    <property type="entry name" value="Tetracycline Repressor, domain 2"/>
    <property type="match status" value="1"/>
</dbReference>
<dbReference type="GO" id="GO:0000976">
    <property type="term" value="F:transcription cis-regulatory region binding"/>
    <property type="evidence" value="ECO:0007669"/>
    <property type="project" value="TreeGrafter"/>
</dbReference>
<dbReference type="Pfam" id="PF21597">
    <property type="entry name" value="TetR_C_43"/>
    <property type="match status" value="1"/>
</dbReference>
<dbReference type="PANTHER" id="PTHR30055:SF234">
    <property type="entry name" value="HTH-TYPE TRANSCRIPTIONAL REGULATOR BETI"/>
    <property type="match status" value="1"/>
</dbReference>
<dbReference type="PANTHER" id="PTHR30055">
    <property type="entry name" value="HTH-TYPE TRANSCRIPTIONAL REGULATOR RUTR"/>
    <property type="match status" value="1"/>
</dbReference>
<evidence type="ECO:0000256" key="4">
    <source>
        <dbReference type="PROSITE-ProRule" id="PRU00335"/>
    </source>
</evidence>
<evidence type="ECO:0000256" key="1">
    <source>
        <dbReference type="ARBA" id="ARBA00023015"/>
    </source>
</evidence>
<accession>H5TVP8</accession>
<proteinExistence type="predicted"/>
<dbReference type="InterPro" id="IPR036271">
    <property type="entry name" value="Tet_transcr_reg_TetR-rel_C_sf"/>
</dbReference>
<keyword evidence="2 4" id="KW-0238">DNA-binding</keyword>
<dbReference type="EMBL" id="BAFC01000015">
    <property type="protein sequence ID" value="GAB37556.1"/>
    <property type="molecule type" value="Genomic_DNA"/>
</dbReference>
<dbReference type="eggNOG" id="COG1309">
    <property type="taxonomic scope" value="Bacteria"/>
</dbReference>
<keyword evidence="1" id="KW-0805">Transcription regulation</keyword>